<feature type="compositionally biased region" description="Low complexity" evidence="1">
    <location>
        <begin position="310"/>
        <end position="323"/>
    </location>
</feature>
<name>A0A139HCZ1_9PEZI</name>
<sequence length="911" mass="100985">MQCHASLKRPLRNIVKAIGTPAHAAQCSTIPAKPTTLHIDSNTAIDQSDRPCLRTRYGGIAAHISASGALPVQRNRPLDRSNTTRATGPACRRYATTAAAAVAYAPDTTSPSSDGNPGERSEDNHFEPMVEQAGNPALDITIGKPLTRLYHRKQCHHQLIKSKKKALAQERFKRQGPGLLLRIILTLDEASSSEGKDWGRRSSVYKLPPGVCASFVDVENAAVLEIMLRTKCHVQVQEGSKLENDLHSFTGLVLKGTPAEVRDALALIPKMIRISHNGKTVEEGSSDQYSLRSEELEDEGGLLLDDKEPAQSTPSESSSSSQAAHAPDKAVNDQTAQEKTTVSEEAEAMTGAQAAIERPSDIACTPFKPSAADHDAGPARSVWAEQRLRSPPDIAPLLNTDHTSIRTAADLQTYIGDLVARHPTLKLRTMPGVKLPDATKETFDPIRDKLVTLLTEPSMIPLITHQALQNAWQYLHKTENIACVRTIYSTLDQAGFKFTRTDFDARLQVAARRCDAHNFNYILGLMRGKRIQPGAETWAAAHDLVFRLAPKYSNGLIALMRDRGIFSNDMAVREVLKTTAEKQITAHLADGRDIKTFFEAQDKRMASTFGRPKFNWLQMHVVNSFLNVILSSGRTDAVRPLLDKFAKEGPNGGAPNVVTVNTLLTMAFRNRDPSAAVAILKWSQVGQPGAIVPDVRVYVILFSLAWHTRYYNMLRVIWRYTCVAGHADYILRQRIRNSILLYAPEIPGDMAKLQTTQLWQPWAGKFVTGIASDMQVPNALLVEYATQEKLERASAESKARFTALKNAFEADLREVGSLRPLEHLPDILERAYRKDREWKARALGVGQELKQKDLKIMFAEMLEDGIDVPMTAGDFSRETRTWAVPEEMAKHKRKKKDSTHSFPRGGLVVHT</sequence>
<dbReference type="STRING" id="321146.A0A139HCZ1"/>
<dbReference type="Gene3D" id="1.25.40.10">
    <property type="entry name" value="Tetratricopeptide repeat domain"/>
    <property type="match status" value="1"/>
</dbReference>
<feature type="region of interest" description="Disordered" evidence="1">
    <location>
        <begin position="279"/>
        <end position="377"/>
    </location>
</feature>
<protein>
    <recommendedName>
        <fullName evidence="4">Pentatricopeptide repeat protein</fullName>
    </recommendedName>
</protein>
<dbReference type="Proteomes" id="UP000070133">
    <property type="component" value="Unassembled WGS sequence"/>
</dbReference>
<evidence type="ECO:0000256" key="1">
    <source>
        <dbReference type="SAM" id="MobiDB-lite"/>
    </source>
</evidence>
<evidence type="ECO:0000313" key="2">
    <source>
        <dbReference type="EMBL" id="KXT00315.1"/>
    </source>
</evidence>
<evidence type="ECO:0008006" key="4">
    <source>
        <dbReference type="Google" id="ProtNLM"/>
    </source>
</evidence>
<proteinExistence type="predicted"/>
<evidence type="ECO:0000313" key="3">
    <source>
        <dbReference type="Proteomes" id="UP000070133"/>
    </source>
</evidence>
<gene>
    <name evidence="2" type="ORF">AC578_6460</name>
</gene>
<reference evidence="2 3" key="1">
    <citation type="submission" date="2015-07" db="EMBL/GenBank/DDBJ databases">
        <title>Comparative genomics of the Sigatoka disease complex on banana suggests a link between parallel evolutionary changes in Pseudocercospora fijiensis and Pseudocercospora eumusae and increased virulence on the banana host.</title>
        <authorList>
            <person name="Chang T.-C."/>
            <person name="Salvucci A."/>
            <person name="Crous P.W."/>
            <person name="Stergiopoulos I."/>
        </authorList>
    </citation>
    <scope>NUCLEOTIDE SEQUENCE [LARGE SCALE GENOMIC DNA]</scope>
    <source>
        <strain evidence="2 3">CBS 114824</strain>
    </source>
</reference>
<keyword evidence="3" id="KW-1185">Reference proteome</keyword>
<accession>A0A139HCZ1</accession>
<organism evidence="2 3">
    <name type="scientific">Pseudocercospora eumusae</name>
    <dbReference type="NCBI Taxonomy" id="321146"/>
    <lineage>
        <taxon>Eukaryota</taxon>
        <taxon>Fungi</taxon>
        <taxon>Dikarya</taxon>
        <taxon>Ascomycota</taxon>
        <taxon>Pezizomycotina</taxon>
        <taxon>Dothideomycetes</taxon>
        <taxon>Dothideomycetidae</taxon>
        <taxon>Mycosphaerellales</taxon>
        <taxon>Mycosphaerellaceae</taxon>
        <taxon>Pseudocercospora</taxon>
    </lineage>
</organism>
<dbReference type="AlphaFoldDB" id="A0A139HCZ1"/>
<feature type="region of interest" description="Disordered" evidence="1">
    <location>
        <begin position="103"/>
        <end position="124"/>
    </location>
</feature>
<comment type="caution">
    <text evidence="2">The sequence shown here is derived from an EMBL/GenBank/DDBJ whole genome shotgun (WGS) entry which is preliminary data.</text>
</comment>
<dbReference type="OrthoDB" id="185373at2759"/>
<dbReference type="EMBL" id="LFZN01000076">
    <property type="protein sequence ID" value="KXT00315.1"/>
    <property type="molecule type" value="Genomic_DNA"/>
</dbReference>
<feature type="region of interest" description="Disordered" evidence="1">
    <location>
        <begin position="888"/>
        <end position="911"/>
    </location>
</feature>
<dbReference type="InterPro" id="IPR011990">
    <property type="entry name" value="TPR-like_helical_dom_sf"/>
</dbReference>